<keyword evidence="4" id="KW-1185">Reference proteome</keyword>
<dbReference type="OMA" id="SCCKRIT"/>
<dbReference type="InterPro" id="IPR001810">
    <property type="entry name" value="F-box_dom"/>
</dbReference>
<feature type="domain" description="F-box" evidence="2">
    <location>
        <begin position="104"/>
        <end position="151"/>
    </location>
</feature>
<feature type="region of interest" description="Disordered" evidence="1">
    <location>
        <begin position="1"/>
        <end position="41"/>
    </location>
</feature>
<sequence length="464" mass="48777">MAKGKAKKRTSFRYELQLNSAHGGGGGGGGSSFEPSSQPAAADSPLALELCALAPAVPRERVAELAAVHGDDMDTLVSRLLELSASLGAEGTQPSGSSEEEGDDTSFALLPSELLGPLLASLPLQALGSLALACKSTRVLVAQHLSSLRELRHERELKGWSNRRVLSLLRAASGLHSLSLDAAGDVGASLLSQALSQPAARRLASLRISGAGAPRSGCDVPLVDAVQEVLFDLPAELAQLSSLALNSCPALNDALAERLGSLPRLTSLSLAENPQLSQEIARAARAFPAHLRRLHYPPTSPQVTSLLQRLPPLVQLSLRGWSRLGVLQVSCASLARLNVSQCTVLSLLVVRAPLLSSLNASGCRTLGEVFLGRCAVLRSLNLAQCKALHAMRAPAAARLDTLNLFGCRVLPPESLTPLLHTSGAALRQLNMNGCVGTIDLSEATVRQLCPHLVQLDCQGRKAKY</sequence>
<dbReference type="GeneID" id="17287441"/>
<accession>A0A0D3L2D6</accession>
<protein>
    <recommendedName>
        <fullName evidence="2">F-box domain-containing protein</fullName>
    </recommendedName>
</protein>
<dbReference type="AlphaFoldDB" id="A0A0D3L2D6"/>
<name>A0A0D3L2D6_EMIH1</name>
<organism evidence="3 4">
    <name type="scientific">Emiliania huxleyi (strain CCMP1516)</name>
    <dbReference type="NCBI Taxonomy" id="280463"/>
    <lineage>
        <taxon>Eukaryota</taxon>
        <taxon>Haptista</taxon>
        <taxon>Haptophyta</taxon>
        <taxon>Prymnesiophyceae</taxon>
        <taxon>Isochrysidales</taxon>
        <taxon>Noelaerhabdaceae</taxon>
        <taxon>Emiliania</taxon>
    </lineage>
</organism>
<evidence type="ECO:0000313" key="3">
    <source>
        <dbReference type="EnsemblProtists" id="EOD42171"/>
    </source>
</evidence>
<dbReference type="SUPFAM" id="SSF52047">
    <property type="entry name" value="RNI-like"/>
    <property type="match status" value="1"/>
</dbReference>
<feature type="compositionally biased region" description="Basic residues" evidence="1">
    <location>
        <begin position="1"/>
        <end position="11"/>
    </location>
</feature>
<dbReference type="PaxDb" id="2903-EOD42171"/>
<reference evidence="4" key="1">
    <citation type="journal article" date="2013" name="Nature">
        <title>Pan genome of the phytoplankton Emiliania underpins its global distribution.</title>
        <authorList>
            <person name="Read B.A."/>
            <person name="Kegel J."/>
            <person name="Klute M.J."/>
            <person name="Kuo A."/>
            <person name="Lefebvre S.C."/>
            <person name="Maumus F."/>
            <person name="Mayer C."/>
            <person name="Miller J."/>
            <person name="Monier A."/>
            <person name="Salamov A."/>
            <person name="Young J."/>
            <person name="Aguilar M."/>
            <person name="Claverie J.M."/>
            <person name="Frickenhaus S."/>
            <person name="Gonzalez K."/>
            <person name="Herman E.K."/>
            <person name="Lin Y.C."/>
            <person name="Napier J."/>
            <person name="Ogata H."/>
            <person name="Sarno A.F."/>
            <person name="Shmutz J."/>
            <person name="Schroeder D."/>
            <person name="de Vargas C."/>
            <person name="Verret F."/>
            <person name="von Dassow P."/>
            <person name="Valentin K."/>
            <person name="Van de Peer Y."/>
            <person name="Wheeler G."/>
            <person name="Dacks J.B."/>
            <person name="Delwiche C.F."/>
            <person name="Dyhrman S.T."/>
            <person name="Glockner G."/>
            <person name="John U."/>
            <person name="Richards T."/>
            <person name="Worden A.Z."/>
            <person name="Zhang X."/>
            <person name="Grigoriev I.V."/>
            <person name="Allen A.E."/>
            <person name="Bidle K."/>
            <person name="Borodovsky M."/>
            <person name="Bowler C."/>
            <person name="Brownlee C."/>
            <person name="Cock J.M."/>
            <person name="Elias M."/>
            <person name="Gladyshev V.N."/>
            <person name="Groth M."/>
            <person name="Guda C."/>
            <person name="Hadaegh A."/>
            <person name="Iglesias-Rodriguez M.D."/>
            <person name="Jenkins J."/>
            <person name="Jones B.M."/>
            <person name="Lawson T."/>
            <person name="Leese F."/>
            <person name="Lindquist E."/>
            <person name="Lobanov A."/>
            <person name="Lomsadze A."/>
            <person name="Malik S.B."/>
            <person name="Marsh M.E."/>
            <person name="Mackinder L."/>
            <person name="Mock T."/>
            <person name="Mueller-Roeber B."/>
            <person name="Pagarete A."/>
            <person name="Parker M."/>
            <person name="Probert I."/>
            <person name="Quesneville H."/>
            <person name="Raines C."/>
            <person name="Rensing S.A."/>
            <person name="Riano-Pachon D.M."/>
            <person name="Richier S."/>
            <person name="Rokitta S."/>
            <person name="Shiraiwa Y."/>
            <person name="Soanes D.M."/>
            <person name="van der Giezen M."/>
            <person name="Wahlund T.M."/>
            <person name="Williams B."/>
            <person name="Wilson W."/>
            <person name="Wolfe G."/>
            <person name="Wurch L.L."/>
        </authorList>
    </citation>
    <scope>NUCLEOTIDE SEQUENCE</scope>
</reference>
<dbReference type="Proteomes" id="UP000013827">
    <property type="component" value="Unassembled WGS sequence"/>
</dbReference>
<proteinExistence type="predicted"/>
<reference evidence="3" key="2">
    <citation type="submission" date="2024-10" db="UniProtKB">
        <authorList>
            <consortium name="EnsemblProtists"/>
        </authorList>
    </citation>
    <scope>IDENTIFICATION</scope>
</reference>
<dbReference type="EnsemblProtists" id="EOD42171">
    <property type="protein sequence ID" value="EOD42171"/>
    <property type="gene ID" value="EMIHUDRAFT_447618"/>
</dbReference>
<dbReference type="PROSITE" id="PS50181">
    <property type="entry name" value="FBOX"/>
    <property type="match status" value="1"/>
</dbReference>
<evidence type="ECO:0000256" key="1">
    <source>
        <dbReference type="SAM" id="MobiDB-lite"/>
    </source>
</evidence>
<dbReference type="HOGENOM" id="CLU_589787_0_0_1"/>
<dbReference type="InterPro" id="IPR032675">
    <property type="entry name" value="LRR_dom_sf"/>
</dbReference>
<dbReference type="KEGG" id="ehx:EMIHUDRAFT_447618"/>
<evidence type="ECO:0000259" key="2">
    <source>
        <dbReference type="PROSITE" id="PS50181"/>
    </source>
</evidence>
<dbReference type="Gene3D" id="3.80.10.10">
    <property type="entry name" value="Ribonuclease Inhibitor"/>
    <property type="match status" value="2"/>
</dbReference>
<dbReference type="RefSeq" id="XP_005794600.1">
    <property type="nucleotide sequence ID" value="XM_005794543.1"/>
</dbReference>
<evidence type="ECO:0000313" key="4">
    <source>
        <dbReference type="Proteomes" id="UP000013827"/>
    </source>
</evidence>
<feature type="compositionally biased region" description="Gly residues" evidence="1">
    <location>
        <begin position="22"/>
        <end position="31"/>
    </location>
</feature>